<proteinExistence type="predicted"/>
<dbReference type="GeneID" id="77807159"/>
<dbReference type="EMBL" id="CP110422">
    <property type="protein sequence ID" value="WAQ81948.1"/>
    <property type="molecule type" value="Genomic_DNA"/>
</dbReference>
<protein>
    <submittedName>
        <fullName evidence="1">Uncharacterized protein</fullName>
    </submittedName>
</protein>
<gene>
    <name evidence="1" type="ORF">PtA15_2A261</name>
</gene>
<dbReference type="RefSeq" id="XP_053017503.1">
    <property type="nucleotide sequence ID" value="XM_053166264.1"/>
</dbReference>
<evidence type="ECO:0000313" key="2">
    <source>
        <dbReference type="Proteomes" id="UP001164743"/>
    </source>
</evidence>
<organism evidence="1 2">
    <name type="scientific">Puccinia triticina</name>
    <dbReference type="NCBI Taxonomy" id="208348"/>
    <lineage>
        <taxon>Eukaryota</taxon>
        <taxon>Fungi</taxon>
        <taxon>Dikarya</taxon>
        <taxon>Basidiomycota</taxon>
        <taxon>Pucciniomycotina</taxon>
        <taxon>Pucciniomycetes</taxon>
        <taxon>Pucciniales</taxon>
        <taxon>Pucciniaceae</taxon>
        <taxon>Puccinia</taxon>
    </lineage>
</organism>
<keyword evidence="2" id="KW-1185">Reference proteome</keyword>
<evidence type="ECO:0000313" key="1">
    <source>
        <dbReference type="EMBL" id="WAQ81948.1"/>
    </source>
</evidence>
<name>A0ABY7CAJ2_9BASI</name>
<dbReference type="Proteomes" id="UP001164743">
    <property type="component" value="Chromosome 2A"/>
</dbReference>
<sequence>MSHVPCAETECQKLMSRAERRYTTTLGAHYCDRLGEALVVNVPTQYVWVLKVCTPLC</sequence>
<accession>A0ABY7CAJ2</accession>
<reference evidence="1" key="1">
    <citation type="submission" date="2022-10" db="EMBL/GenBank/DDBJ databases">
        <title>Puccinia triticina Genome sequencing and assembly.</title>
        <authorList>
            <person name="Li C."/>
        </authorList>
    </citation>
    <scope>NUCLEOTIDE SEQUENCE</scope>
    <source>
        <strain evidence="1">Pt15</strain>
    </source>
</reference>